<dbReference type="PANTHER" id="PTHR46652:SF3">
    <property type="entry name" value="LEUCINE-RICH REPEAT-CONTAINING PROTEIN 9"/>
    <property type="match status" value="1"/>
</dbReference>
<dbReference type="SMART" id="SM00369">
    <property type="entry name" value="LRR_TYP"/>
    <property type="match status" value="11"/>
</dbReference>
<dbReference type="Pfam" id="PF13855">
    <property type="entry name" value="LRR_8"/>
    <property type="match status" value="2"/>
</dbReference>
<dbReference type="EMBL" id="JACVVK020000170">
    <property type="protein sequence ID" value="KAK7487003.1"/>
    <property type="molecule type" value="Genomic_DNA"/>
</dbReference>
<dbReference type="PROSITE" id="PS51450">
    <property type="entry name" value="LRR"/>
    <property type="match status" value="8"/>
</dbReference>
<dbReference type="SMART" id="SM00365">
    <property type="entry name" value="LRR_SD22"/>
    <property type="match status" value="16"/>
</dbReference>
<evidence type="ECO:0000313" key="4">
    <source>
        <dbReference type="Proteomes" id="UP001519460"/>
    </source>
</evidence>
<evidence type="ECO:0008006" key="5">
    <source>
        <dbReference type="Google" id="ProtNLM"/>
    </source>
</evidence>
<dbReference type="InterPro" id="IPR032675">
    <property type="entry name" value="LRR_dom_sf"/>
</dbReference>
<name>A0ABD0KIS0_9CAEN</name>
<protein>
    <recommendedName>
        <fullName evidence="5">Leucine rich repeat protein</fullName>
    </recommendedName>
</protein>
<accession>A0ABD0KIS0</accession>
<evidence type="ECO:0000256" key="2">
    <source>
        <dbReference type="ARBA" id="ARBA00022737"/>
    </source>
</evidence>
<evidence type="ECO:0000313" key="3">
    <source>
        <dbReference type="EMBL" id="KAK7487003.1"/>
    </source>
</evidence>
<feature type="non-terminal residue" evidence="3">
    <location>
        <position position="1"/>
    </location>
</feature>
<keyword evidence="4" id="KW-1185">Reference proteome</keyword>
<dbReference type="InterPro" id="IPR003591">
    <property type="entry name" value="Leu-rich_rpt_typical-subtyp"/>
</dbReference>
<keyword evidence="1" id="KW-0433">Leucine-rich repeat</keyword>
<dbReference type="Proteomes" id="UP001519460">
    <property type="component" value="Unassembled WGS sequence"/>
</dbReference>
<organism evidence="3 4">
    <name type="scientific">Batillaria attramentaria</name>
    <dbReference type="NCBI Taxonomy" id="370345"/>
    <lineage>
        <taxon>Eukaryota</taxon>
        <taxon>Metazoa</taxon>
        <taxon>Spiralia</taxon>
        <taxon>Lophotrochozoa</taxon>
        <taxon>Mollusca</taxon>
        <taxon>Gastropoda</taxon>
        <taxon>Caenogastropoda</taxon>
        <taxon>Sorbeoconcha</taxon>
        <taxon>Cerithioidea</taxon>
        <taxon>Batillariidae</taxon>
        <taxon>Batillaria</taxon>
    </lineage>
</organism>
<dbReference type="InterPro" id="IPR050836">
    <property type="entry name" value="SDS22/Internalin_LRR"/>
</dbReference>
<dbReference type="InterPro" id="IPR025875">
    <property type="entry name" value="Leu-rich_rpt_4"/>
</dbReference>
<dbReference type="SUPFAM" id="SSF52058">
    <property type="entry name" value="L domain-like"/>
    <property type="match status" value="2"/>
</dbReference>
<dbReference type="PANTHER" id="PTHR46652">
    <property type="entry name" value="LEUCINE-RICH REPEAT AND IQ DOMAIN-CONTAINING PROTEIN 1-RELATED"/>
    <property type="match status" value="1"/>
</dbReference>
<reference evidence="3 4" key="1">
    <citation type="journal article" date="2023" name="Sci. Data">
        <title>Genome assembly of the Korean intertidal mud-creeper Batillaria attramentaria.</title>
        <authorList>
            <person name="Patra A.K."/>
            <person name="Ho P.T."/>
            <person name="Jun S."/>
            <person name="Lee S.J."/>
            <person name="Kim Y."/>
            <person name="Won Y.J."/>
        </authorList>
    </citation>
    <scope>NUCLEOTIDE SEQUENCE [LARGE SCALE GENOMIC DNA]</scope>
    <source>
        <strain evidence="3">Wonlab-2016</strain>
    </source>
</reference>
<keyword evidence="2" id="KW-0677">Repeat</keyword>
<dbReference type="Gene3D" id="3.80.10.10">
    <property type="entry name" value="Ribonuclease Inhibitor"/>
    <property type="match status" value="5"/>
</dbReference>
<dbReference type="Pfam" id="PF14580">
    <property type="entry name" value="LRR_9"/>
    <property type="match status" value="1"/>
</dbReference>
<gene>
    <name evidence="3" type="ORF">BaRGS_00021673</name>
</gene>
<comment type="caution">
    <text evidence="3">The sequence shown here is derived from an EMBL/GenBank/DDBJ whole genome shotgun (WGS) entry which is preliminary data.</text>
</comment>
<dbReference type="InterPro" id="IPR001611">
    <property type="entry name" value="Leu-rich_rpt"/>
</dbReference>
<dbReference type="SMART" id="SM00364">
    <property type="entry name" value="LRR_BAC"/>
    <property type="match status" value="6"/>
</dbReference>
<feature type="non-terminal residue" evidence="3">
    <location>
        <position position="1120"/>
    </location>
</feature>
<evidence type="ECO:0000256" key="1">
    <source>
        <dbReference type="ARBA" id="ARBA00022614"/>
    </source>
</evidence>
<dbReference type="AlphaFoldDB" id="A0ABD0KIS0"/>
<dbReference type="Pfam" id="PF12799">
    <property type="entry name" value="LRR_4"/>
    <property type="match status" value="1"/>
</dbReference>
<sequence length="1120" mass="125687">KAAGDSFPAHALQFKLDALKMRKRHWETRCEEIENFHKEAKHRIQQAADNLISRLVVELETGGNVRFEEGSSSDLWFSSCYDLVMSRFCASDFKSHNILGVKIHRIIRIHNRILRSRFDKKLLSVTEGPIGEYYPGTKNTAYKKLLEYLFWMWDPDMPGGSMEPARVPEEGFMDAETYKMLERDAAVPLSNSLSLADRHRMSSLNKHASGNTADKCPFRFGQLIIAKTYLGKSAAVADGRPIAASAYPKINSVFKPRTKCFQNVDNNDHACECSARQCEWYIFDHELVLPEYIIEFEYITKELPASPFAQVSDDLMDNRVVDLPSPRPDLEGIEADDHVLAMPPQVQQRPRIATLTEELLLRAGRSETLSGITHLNLHGNGLTKLKHIQSLTSLRKLVVSFNELTRLDEVTHMGLEYLDASFNKIVTLEGMRGMTQLQHLDLSWNLLKSTREELSILRKHCPDGLRLRVVGRLKSLKWLNGEHITEGESTMALRVAAGSRISQLSLLTNSRTDLTLPRSLSMGSGAQILVHNSRLKPDKVSDADISWYSKVTTVCLEGQHITKLSNLERLENLHWASFNDNDLTKIEGLDSCSKLEDLSLDNNCIARIDGLSKLLRLKRLSLSHNELTTLDTGILSHLPNLTYLALDNNRLSSLAGLQQLLALVELYIGNNLITNIREIFILKQLPNLVILDMYGNPVTTEVDNYRLFVVYHLKALKALDGSAIEAQEGNLAKDTFGGRLTPDFVAEKLGHATFSDVRELDLPSCSIRTVDLGAADQFVNLRSVNLENNNLSSFSGLTSLVNLRVLCLNNNHIECVVPRTKVLQPKQRYLPGYPNKGNEYFPENLAPVLEHLEVLHLGNNGIKDMGVLQLSRLPSLKALFLQGNEITKVEGLEGLHDLRELVLDRNKIKTVSEYAFANQWNLQELHMEENRLREISPLGCLENLQRLYLGSNRIQDISELEKVDTLSNLVEISVVNNALMIIDGIAVTEEERNKADLYFADQIPLQANTMVEATLPGITQYSQYKASVPVKVTNVQLASPAQWSGAFYEEPEPVQRGAGRRRGQGRADVPRTGTMSFQHLSTGQQGFFYSGNRNGGGSNSYANLGQINPSQTADYVEQIA</sequence>
<proteinExistence type="predicted"/>